<keyword evidence="9 13" id="KW-0472">Membrane</keyword>
<dbReference type="SUPFAM" id="SSF161098">
    <property type="entry name" value="MetI-like"/>
    <property type="match status" value="1"/>
</dbReference>
<dbReference type="AlphaFoldDB" id="A0A1W6YEV5"/>
<evidence type="ECO:0000259" key="14">
    <source>
        <dbReference type="PROSITE" id="PS50928"/>
    </source>
</evidence>
<evidence type="ECO:0000256" key="7">
    <source>
        <dbReference type="ARBA" id="ARBA00022970"/>
    </source>
</evidence>
<sequence length="224" mass="24931">MYHWDFGAVWVYHKLLLSGLAYTIVYTVIVVAAGLAVGLVVGIGRVRAPRFIAGILRAYVEVFRCTPVLVQLIWFYYALPILTNIEMSPTSAAALSLTLYGGAFYSEIVRAGILGVDWGQTEAGLAMGMRNKQVMRRIILPQAFRHMVPPLMSQSIMQLKNTSLLSVIAVPDLLYQAQSAAHDSYRPLEIYTIAAVCYFVVLFPATLWSKRIENRLAKQDRSAA</sequence>
<reference evidence="15 16" key="1">
    <citation type="submission" date="2017-05" db="EMBL/GenBank/DDBJ databases">
        <title>Complete and WGS of Bordetella genogroups.</title>
        <authorList>
            <person name="Spilker T."/>
            <person name="LiPuma J."/>
        </authorList>
    </citation>
    <scope>NUCLEOTIDE SEQUENCE [LARGE SCALE GENOMIC DNA]</scope>
    <source>
        <strain evidence="15 16">AU19157</strain>
    </source>
</reference>
<dbReference type="RefSeq" id="WP_086062814.1">
    <property type="nucleotide sequence ID" value="NZ_CP021108.1"/>
</dbReference>
<evidence type="ECO:0000256" key="6">
    <source>
        <dbReference type="ARBA" id="ARBA00022692"/>
    </source>
</evidence>
<keyword evidence="4 13" id="KW-0813">Transport</keyword>
<comment type="function">
    <text evidence="1">Part of the binding-protein-dependent transport system for glutamine; probably responsible for the translocation of the substrate across the membrane.</text>
</comment>
<keyword evidence="7" id="KW-0029">Amino-acid transport</keyword>
<dbReference type="OrthoDB" id="9771188at2"/>
<comment type="subunit">
    <text evidence="11">The complex is composed of two ATP-binding proteins (GltL), two transmembrane proteins (GltJ and GltK) and a solute-binding protein (GltI).</text>
</comment>
<protein>
    <recommendedName>
        <fullName evidence="12">Glutamate/aspartate import permease protein GltK</fullName>
    </recommendedName>
</protein>
<dbReference type="NCBIfam" id="TIGR01726">
    <property type="entry name" value="HEQRo_perm_3TM"/>
    <property type="match status" value="1"/>
</dbReference>
<evidence type="ECO:0000256" key="11">
    <source>
        <dbReference type="ARBA" id="ARBA00062718"/>
    </source>
</evidence>
<evidence type="ECO:0000256" key="8">
    <source>
        <dbReference type="ARBA" id="ARBA00022989"/>
    </source>
</evidence>
<evidence type="ECO:0000256" key="3">
    <source>
        <dbReference type="ARBA" id="ARBA00010072"/>
    </source>
</evidence>
<organism evidence="15 16">
    <name type="scientific">Bordetella genomosp. 8</name>
    <dbReference type="NCBI Taxonomy" id="1416806"/>
    <lineage>
        <taxon>Bacteria</taxon>
        <taxon>Pseudomonadati</taxon>
        <taxon>Pseudomonadota</taxon>
        <taxon>Betaproteobacteria</taxon>
        <taxon>Burkholderiales</taxon>
        <taxon>Alcaligenaceae</taxon>
        <taxon>Bordetella</taxon>
    </lineage>
</organism>
<keyword evidence="8 13" id="KW-1133">Transmembrane helix</keyword>
<evidence type="ECO:0000313" key="15">
    <source>
        <dbReference type="EMBL" id="ARP79581.1"/>
    </source>
</evidence>
<dbReference type="CDD" id="cd06261">
    <property type="entry name" value="TM_PBP2"/>
    <property type="match status" value="1"/>
</dbReference>
<dbReference type="KEGG" id="bgv:CAL12_01230"/>
<dbReference type="PROSITE" id="PS50928">
    <property type="entry name" value="ABC_TM1"/>
    <property type="match status" value="1"/>
</dbReference>
<evidence type="ECO:0000256" key="1">
    <source>
        <dbReference type="ARBA" id="ARBA00003159"/>
    </source>
</evidence>
<evidence type="ECO:0000313" key="16">
    <source>
        <dbReference type="Proteomes" id="UP000194151"/>
    </source>
</evidence>
<evidence type="ECO:0000256" key="12">
    <source>
        <dbReference type="ARBA" id="ARBA00073645"/>
    </source>
</evidence>
<dbReference type="InterPro" id="IPR035906">
    <property type="entry name" value="MetI-like_sf"/>
</dbReference>
<dbReference type="GO" id="GO:0022857">
    <property type="term" value="F:transmembrane transporter activity"/>
    <property type="evidence" value="ECO:0007669"/>
    <property type="project" value="InterPro"/>
</dbReference>
<dbReference type="GO" id="GO:0043190">
    <property type="term" value="C:ATP-binding cassette (ABC) transporter complex"/>
    <property type="evidence" value="ECO:0007669"/>
    <property type="project" value="InterPro"/>
</dbReference>
<dbReference type="Pfam" id="PF00528">
    <property type="entry name" value="BPD_transp_1"/>
    <property type="match status" value="1"/>
</dbReference>
<evidence type="ECO:0000256" key="13">
    <source>
        <dbReference type="RuleBase" id="RU363032"/>
    </source>
</evidence>
<dbReference type="GO" id="GO:0006865">
    <property type="term" value="P:amino acid transport"/>
    <property type="evidence" value="ECO:0007669"/>
    <property type="project" value="UniProtKB-KW"/>
</dbReference>
<dbReference type="STRING" id="1416806.CAL12_01230"/>
<dbReference type="PANTHER" id="PTHR30614:SF20">
    <property type="entry name" value="GLUTAMINE TRANSPORT SYSTEM PERMEASE PROTEIN GLNP"/>
    <property type="match status" value="1"/>
</dbReference>
<dbReference type="InterPro" id="IPR043429">
    <property type="entry name" value="ArtM/GltK/GlnP/TcyL/YhdX-like"/>
</dbReference>
<comment type="subcellular location">
    <subcellularLocation>
        <location evidence="2">Cell inner membrane</location>
        <topology evidence="2">Multi-pass membrane protein</topology>
    </subcellularLocation>
    <subcellularLocation>
        <location evidence="13">Cell membrane</location>
        <topology evidence="13">Multi-pass membrane protein</topology>
    </subcellularLocation>
</comment>
<dbReference type="FunFam" id="1.10.3720.10:FF:000006">
    <property type="entry name" value="Glutamate/aspartate ABC transporter, permease protein GltK"/>
    <property type="match status" value="1"/>
</dbReference>
<name>A0A1W6YEV5_9BORD</name>
<dbReference type="Proteomes" id="UP000194151">
    <property type="component" value="Chromosome"/>
</dbReference>
<keyword evidence="5" id="KW-1003">Cell membrane</keyword>
<evidence type="ECO:0000256" key="9">
    <source>
        <dbReference type="ARBA" id="ARBA00023136"/>
    </source>
</evidence>
<evidence type="ECO:0000256" key="4">
    <source>
        <dbReference type="ARBA" id="ARBA00022448"/>
    </source>
</evidence>
<feature type="domain" description="ABC transmembrane type-1" evidence="14">
    <location>
        <begin position="20"/>
        <end position="209"/>
    </location>
</feature>
<evidence type="ECO:0000256" key="2">
    <source>
        <dbReference type="ARBA" id="ARBA00004429"/>
    </source>
</evidence>
<dbReference type="PANTHER" id="PTHR30614">
    <property type="entry name" value="MEMBRANE COMPONENT OF AMINO ACID ABC TRANSPORTER"/>
    <property type="match status" value="1"/>
</dbReference>
<keyword evidence="16" id="KW-1185">Reference proteome</keyword>
<dbReference type="EMBL" id="CP021108">
    <property type="protein sequence ID" value="ARP79581.1"/>
    <property type="molecule type" value="Genomic_DNA"/>
</dbReference>
<feature type="transmembrane region" description="Helical" evidence="13">
    <location>
        <begin position="20"/>
        <end position="46"/>
    </location>
</feature>
<gene>
    <name evidence="15" type="ORF">CAL12_01230</name>
</gene>
<dbReference type="InterPro" id="IPR010065">
    <property type="entry name" value="AA_ABC_transptr_permease_3TM"/>
</dbReference>
<evidence type="ECO:0000256" key="10">
    <source>
        <dbReference type="ARBA" id="ARBA00060298"/>
    </source>
</evidence>
<feature type="transmembrane region" description="Helical" evidence="13">
    <location>
        <begin position="190"/>
        <end position="208"/>
    </location>
</feature>
<dbReference type="Gene3D" id="1.10.3720.10">
    <property type="entry name" value="MetI-like"/>
    <property type="match status" value="1"/>
</dbReference>
<keyword evidence="6 13" id="KW-0812">Transmembrane</keyword>
<proteinExistence type="inferred from homology"/>
<dbReference type="InterPro" id="IPR000515">
    <property type="entry name" value="MetI-like"/>
</dbReference>
<accession>A0A1W6YEV5</accession>
<feature type="transmembrane region" description="Helical" evidence="13">
    <location>
        <begin position="58"/>
        <end position="79"/>
    </location>
</feature>
<comment type="similarity">
    <text evidence="3">Belongs to the binding-protein-dependent transport system permease family. HisMQ subfamily.</text>
</comment>
<evidence type="ECO:0000256" key="5">
    <source>
        <dbReference type="ARBA" id="ARBA00022475"/>
    </source>
</evidence>
<comment type="function">
    <text evidence="10">Part of the ABC transporter complex GltIJKL involved in glutamate and aspartate uptake. Probably responsible for the translocation of the substrate across the membrane.</text>
</comment>